<dbReference type="OMA" id="KYWQNEP"/>
<evidence type="ECO:0000256" key="1">
    <source>
        <dbReference type="ARBA" id="ARBA00006471"/>
    </source>
</evidence>
<evidence type="ECO:0000313" key="5">
    <source>
        <dbReference type="Proteomes" id="UP000000709"/>
    </source>
</evidence>
<dbReference type="GeneID" id="18871925"/>
<protein>
    <recommendedName>
        <fullName evidence="6">Ribosomal protein S8</fullName>
    </recommendedName>
</protein>
<keyword evidence="2" id="KW-0689">Ribosomal protein</keyword>
<evidence type="ECO:0000256" key="3">
    <source>
        <dbReference type="ARBA" id="ARBA00023274"/>
    </source>
</evidence>
<dbReference type="Pfam" id="PF00410">
    <property type="entry name" value="Ribosomal_S8"/>
    <property type="match status" value="1"/>
</dbReference>
<organism evidence="5">
    <name type="scientific">Spathaspora passalidarum (strain NRRL Y-27907 / 11-Y1)</name>
    <dbReference type="NCBI Taxonomy" id="619300"/>
    <lineage>
        <taxon>Eukaryota</taxon>
        <taxon>Fungi</taxon>
        <taxon>Dikarya</taxon>
        <taxon>Ascomycota</taxon>
        <taxon>Saccharomycotina</taxon>
        <taxon>Pichiomycetes</taxon>
        <taxon>Debaryomycetaceae</taxon>
        <taxon>Spathaspora</taxon>
    </lineage>
</organism>
<dbReference type="RefSeq" id="XP_007374922.1">
    <property type="nucleotide sequence ID" value="XM_007374860.1"/>
</dbReference>
<dbReference type="GO" id="GO:0003735">
    <property type="term" value="F:structural constituent of ribosome"/>
    <property type="evidence" value="ECO:0007669"/>
    <property type="project" value="EnsemblFungi"/>
</dbReference>
<dbReference type="OrthoDB" id="409928at2759"/>
<evidence type="ECO:0000256" key="2">
    <source>
        <dbReference type="ARBA" id="ARBA00022980"/>
    </source>
</evidence>
<dbReference type="KEGG" id="spaa:SPAPADRAFT_55289"/>
<sequence>MSLVHLANLCAHLKNCNNVRVATTSIPYTRMHLQTVLGLHKQGFISGIKRGSLNGPDVEPTEVTPDNISSRRLWIDLKYRNNRSVIRDIQLISKPGKRVNLSQEDVKALASGLPVRKITPLQPAEAIFIKADNEIYEVHEAAQRNLSGQALFRVK</sequence>
<evidence type="ECO:0008006" key="6">
    <source>
        <dbReference type="Google" id="ProtNLM"/>
    </source>
</evidence>
<dbReference type="HOGENOM" id="CLU_107213_0_0_1"/>
<dbReference type="GO" id="GO:0005763">
    <property type="term" value="C:mitochondrial small ribosomal subunit"/>
    <property type="evidence" value="ECO:0007669"/>
    <property type="project" value="EnsemblFungi"/>
</dbReference>
<comment type="similarity">
    <text evidence="1">Belongs to the universal ribosomal protein uS8 family.</text>
</comment>
<dbReference type="STRING" id="619300.G3AMA9"/>
<keyword evidence="3" id="KW-0687">Ribonucleoprotein</keyword>
<dbReference type="SUPFAM" id="SSF56047">
    <property type="entry name" value="Ribosomal protein S8"/>
    <property type="match status" value="1"/>
</dbReference>
<proteinExistence type="inferred from homology"/>
<dbReference type="InterPro" id="IPR000630">
    <property type="entry name" value="Ribosomal_uS8"/>
</dbReference>
<dbReference type="GO" id="GO:0006412">
    <property type="term" value="P:translation"/>
    <property type="evidence" value="ECO:0007669"/>
    <property type="project" value="InterPro"/>
</dbReference>
<evidence type="ECO:0000313" key="4">
    <source>
        <dbReference type="EMBL" id="EGW33407.1"/>
    </source>
</evidence>
<dbReference type="FunFam" id="3.30.1370.30:FF:000006">
    <property type="entry name" value="40S ribosomal protein S8"/>
    <property type="match status" value="1"/>
</dbReference>
<accession>G3AMA9</accession>
<dbReference type="InParanoid" id="G3AMA9"/>
<dbReference type="Gene3D" id="3.30.1370.30">
    <property type="match status" value="1"/>
</dbReference>
<dbReference type="Proteomes" id="UP000000709">
    <property type="component" value="Unassembled WGS sequence"/>
</dbReference>
<dbReference type="AlphaFoldDB" id="G3AMA9"/>
<name>G3AMA9_SPAPN</name>
<dbReference type="Gene3D" id="3.30.1490.10">
    <property type="match status" value="1"/>
</dbReference>
<dbReference type="InterPro" id="IPR035987">
    <property type="entry name" value="Ribosomal_uS8_sf"/>
</dbReference>
<dbReference type="eggNOG" id="ENOG502RXRN">
    <property type="taxonomic scope" value="Eukaryota"/>
</dbReference>
<keyword evidence="5" id="KW-1185">Reference proteome</keyword>
<dbReference type="EMBL" id="GL996501">
    <property type="protein sequence ID" value="EGW33407.1"/>
    <property type="molecule type" value="Genomic_DNA"/>
</dbReference>
<gene>
    <name evidence="4" type="ORF">SPAPADRAFT_55289</name>
</gene>
<dbReference type="FunCoup" id="G3AMA9">
    <property type="interactions" value="98"/>
</dbReference>
<reference evidence="4 5" key="1">
    <citation type="journal article" date="2011" name="Proc. Natl. Acad. Sci. U.S.A.">
        <title>Comparative genomics of xylose-fermenting fungi for enhanced biofuel production.</title>
        <authorList>
            <person name="Wohlbach D.J."/>
            <person name="Kuo A."/>
            <person name="Sato T.K."/>
            <person name="Potts K.M."/>
            <person name="Salamov A.A."/>
            <person name="LaButti K.M."/>
            <person name="Sun H."/>
            <person name="Clum A."/>
            <person name="Pangilinan J.L."/>
            <person name="Lindquist E.A."/>
            <person name="Lucas S."/>
            <person name="Lapidus A."/>
            <person name="Jin M."/>
            <person name="Gunawan C."/>
            <person name="Balan V."/>
            <person name="Dale B.E."/>
            <person name="Jeffries T.W."/>
            <person name="Zinkel R."/>
            <person name="Barry K.W."/>
            <person name="Grigoriev I.V."/>
            <person name="Gasch A.P."/>
        </authorList>
    </citation>
    <scope>NUCLEOTIDE SEQUENCE [LARGE SCALE GENOMIC DNA]</scope>
    <source>
        <strain evidence="5">NRRL Y-27907 / 11-Y1</strain>
    </source>
</reference>